<dbReference type="InParanoid" id="A0A067RGZ8"/>
<reference evidence="1 2" key="1">
    <citation type="journal article" date="2014" name="Nat. Commun.">
        <title>Molecular traces of alternative social organization in a termite genome.</title>
        <authorList>
            <person name="Terrapon N."/>
            <person name="Li C."/>
            <person name="Robertson H.M."/>
            <person name="Ji L."/>
            <person name="Meng X."/>
            <person name="Booth W."/>
            <person name="Chen Z."/>
            <person name="Childers C.P."/>
            <person name="Glastad K.M."/>
            <person name="Gokhale K."/>
            <person name="Gowin J."/>
            <person name="Gronenberg W."/>
            <person name="Hermansen R.A."/>
            <person name="Hu H."/>
            <person name="Hunt B.G."/>
            <person name="Huylmans A.K."/>
            <person name="Khalil S.M."/>
            <person name="Mitchell R.D."/>
            <person name="Munoz-Torres M.C."/>
            <person name="Mustard J.A."/>
            <person name="Pan H."/>
            <person name="Reese J.T."/>
            <person name="Scharf M.E."/>
            <person name="Sun F."/>
            <person name="Vogel H."/>
            <person name="Xiao J."/>
            <person name="Yang W."/>
            <person name="Yang Z."/>
            <person name="Yang Z."/>
            <person name="Zhou J."/>
            <person name="Zhu J."/>
            <person name="Brent C.S."/>
            <person name="Elsik C.G."/>
            <person name="Goodisman M.A."/>
            <person name="Liberles D.A."/>
            <person name="Roe R.M."/>
            <person name="Vargo E.L."/>
            <person name="Vilcinskas A."/>
            <person name="Wang J."/>
            <person name="Bornberg-Bauer E."/>
            <person name="Korb J."/>
            <person name="Zhang G."/>
            <person name="Liebig J."/>
        </authorList>
    </citation>
    <scope>NUCLEOTIDE SEQUENCE [LARGE SCALE GENOMIC DNA]</scope>
    <source>
        <tissue evidence="1">Whole organism</tissue>
    </source>
</reference>
<dbReference type="AlphaFoldDB" id="A0A067RGZ8"/>
<dbReference type="EMBL" id="KK852511">
    <property type="protein sequence ID" value="KDR22303.1"/>
    <property type="molecule type" value="Genomic_DNA"/>
</dbReference>
<dbReference type="Proteomes" id="UP000027135">
    <property type="component" value="Unassembled WGS sequence"/>
</dbReference>
<evidence type="ECO:0000313" key="2">
    <source>
        <dbReference type="Proteomes" id="UP000027135"/>
    </source>
</evidence>
<proteinExistence type="predicted"/>
<evidence type="ECO:0000313" key="1">
    <source>
        <dbReference type="EMBL" id="KDR22303.1"/>
    </source>
</evidence>
<accession>A0A067RGZ8</accession>
<name>A0A067RGZ8_ZOONE</name>
<protein>
    <submittedName>
        <fullName evidence="1">Uncharacterized protein</fullName>
    </submittedName>
</protein>
<sequence length="63" mass="7374">MQLEMLMGLVWEFLSVFHCQVDRLDFVPTHRDRHPLLKGLNGDIHKTPDKYDQPPVMCPQAEV</sequence>
<keyword evidence="2" id="KW-1185">Reference proteome</keyword>
<gene>
    <name evidence="1" type="ORF">L798_01173</name>
</gene>
<organism evidence="1 2">
    <name type="scientific">Zootermopsis nevadensis</name>
    <name type="common">Dampwood termite</name>
    <dbReference type="NCBI Taxonomy" id="136037"/>
    <lineage>
        <taxon>Eukaryota</taxon>
        <taxon>Metazoa</taxon>
        <taxon>Ecdysozoa</taxon>
        <taxon>Arthropoda</taxon>
        <taxon>Hexapoda</taxon>
        <taxon>Insecta</taxon>
        <taxon>Pterygota</taxon>
        <taxon>Neoptera</taxon>
        <taxon>Polyneoptera</taxon>
        <taxon>Dictyoptera</taxon>
        <taxon>Blattodea</taxon>
        <taxon>Blattoidea</taxon>
        <taxon>Termitoidae</taxon>
        <taxon>Termopsidae</taxon>
        <taxon>Zootermopsis</taxon>
    </lineage>
</organism>